<dbReference type="RefSeq" id="WP_155202013.1">
    <property type="nucleotide sequence ID" value="NZ_DAWDXW010000039.1"/>
</dbReference>
<proteinExistence type="predicted"/>
<gene>
    <name evidence="1" type="ORF">GMD66_18320</name>
</gene>
<comment type="caution">
    <text evidence="1">The sequence shown here is derived from an EMBL/GenBank/DDBJ whole genome shotgun (WGS) entry which is preliminary data.</text>
</comment>
<name>A0A7K1HJ21_9BACT</name>
<protein>
    <submittedName>
        <fullName evidence="1">Uncharacterized protein</fullName>
    </submittedName>
</protein>
<reference evidence="1 2" key="1">
    <citation type="journal article" date="2019" name="Nat. Med.">
        <title>A library of human gut bacterial isolates paired with longitudinal multiomics data enables mechanistic microbiome research.</title>
        <authorList>
            <person name="Poyet M."/>
            <person name="Groussin M."/>
            <person name="Gibbons S.M."/>
            <person name="Avila-Pacheco J."/>
            <person name="Jiang X."/>
            <person name="Kearney S.M."/>
            <person name="Perrotta A.R."/>
            <person name="Berdy B."/>
            <person name="Zhao S."/>
            <person name="Lieberman T.D."/>
            <person name="Swanson P.K."/>
            <person name="Smith M."/>
            <person name="Roesemann S."/>
            <person name="Alexander J.E."/>
            <person name="Rich S.A."/>
            <person name="Livny J."/>
            <person name="Vlamakis H."/>
            <person name="Clish C."/>
            <person name="Bullock K."/>
            <person name="Deik A."/>
            <person name="Scott J."/>
            <person name="Pierce K.A."/>
            <person name="Xavier R.J."/>
            <person name="Alm E.J."/>
        </authorList>
    </citation>
    <scope>NUCLEOTIDE SEQUENCE [LARGE SCALE GENOMIC DNA]</scope>
    <source>
        <strain evidence="1 2">BIOML-A25</strain>
    </source>
</reference>
<dbReference type="AlphaFoldDB" id="A0A7K1HJ21"/>
<evidence type="ECO:0000313" key="1">
    <source>
        <dbReference type="EMBL" id="MTU31116.1"/>
    </source>
</evidence>
<dbReference type="EMBL" id="WNCR01000019">
    <property type="protein sequence ID" value="MTU31116.1"/>
    <property type="molecule type" value="Genomic_DNA"/>
</dbReference>
<accession>A0A7K1HJ21</accession>
<organism evidence="1 2">
    <name type="scientific">Parabacteroides merdae</name>
    <dbReference type="NCBI Taxonomy" id="46503"/>
    <lineage>
        <taxon>Bacteria</taxon>
        <taxon>Pseudomonadati</taxon>
        <taxon>Bacteroidota</taxon>
        <taxon>Bacteroidia</taxon>
        <taxon>Bacteroidales</taxon>
        <taxon>Tannerellaceae</taxon>
        <taxon>Parabacteroides</taxon>
    </lineage>
</organism>
<dbReference type="Proteomes" id="UP000437446">
    <property type="component" value="Unassembled WGS sequence"/>
</dbReference>
<sequence>MKSDKHRFQNKRQPDKFAPPAHTLAYSVCSKEIRTKQLLSVLSATEAVKLGEIINRN</sequence>
<evidence type="ECO:0000313" key="2">
    <source>
        <dbReference type="Proteomes" id="UP000437446"/>
    </source>
</evidence>